<dbReference type="InterPro" id="IPR036291">
    <property type="entry name" value="NAD(P)-bd_dom_sf"/>
</dbReference>
<sequence>MKTILVTGGNGLVGNAIKQIKSEYEAYYIFMESSWCNLLNYEQTLTVFNYLKPDVVIHLAAHVGGLFKNMNEKVQMLEDNLLINTNVVKAAHQTNVNTLIACLSTCVFPDDLIPPINENMLHDGPPHESNEGYAYAKRMMEVHCRLYREQFKRNYFCIIPTNIYGPHDNFSLENGHVIPSLIHKCYLAKESNLPFEVKGSGKPSRHFIYNMDLARILLLLIDKNNIDLLILSPSEEYTISEMAQMINSHFGNEMVFNTNFSDGQYRKTTDNSKLKRLINFEFTSLKDGIEETVKWFMSNYPNVRN</sequence>
<accession>A0A6C0AZ32</accession>
<dbReference type="PANTHER" id="PTHR43238">
    <property type="entry name" value="GDP-L-FUCOSE SYNTHASE"/>
    <property type="match status" value="1"/>
</dbReference>
<dbReference type="InterPro" id="IPR001509">
    <property type="entry name" value="Epimerase_deHydtase"/>
</dbReference>
<dbReference type="PANTHER" id="PTHR43238:SF1">
    <property type="entry name" value="GDP-L-FUCOSE SYNTHASE"/>
    <property type="match status" value="1"/>
</dbReference>
<evidence type="ECO:0000256" key="3">
    <source>
        <dbReference type="ARBA" id="ARBA00023002"/>
    </source>
</evidence>
<evidence type="ECO:0000313" key="6">
    <source>
        <dbReference type="EMBL" id="QHS85082.1"/>
    </source>
</evidence>
<reference evidence="6" key="1">
    <citation type="journal article" date="2020" name="Nature">
        <title>Giant virus diversity and host interactions through global metagenomics.</title>
        <authorList>
            <person name="Schulz F."/>
            <person name="Roux S."/>
            <person name="Paez-Espino D."/>
            <person name="Jungbluth S."/>
            <person name="Walsh D.A."/>
            <person name="Denef V.J."/>
            <person name="McMahon K.D."/>
            <person name="Konstantinidis K.T."/>
            <person name="Eloe-Fadrosh E.A."/>
            <person name="Kyrpides N.C."/>
            <person name="Woyke T."/>
        </authorList>
    </citation>
    <scope>NUCLEOTIDE SEQUENCE</scope>
    <source>
        <strain evidence="6">GVMAG-M-3300009182-67</strain>
    </source>
</reference>
<name>A0A6C0AZ32_9ZZZZ</name>
<dbReference type="Pfam" id="PF01370">
    <property type="entry name" value="Epimerase"/>
    <property type="match status" value="1"/>
</dbReference>
<evidence type="ECO:0000256" key="4">
    <source>
        <dbReference type="ARBA" id="ARBA00023235"/>
    </source>
</evidence>
<dbReference type="EMBL" id="MN739040">
    <property type="protein sequence ID" value="QHS85082.1"/>
    <property type="molecule type" value="Genomic_DNA"/>
</dbReference>
<evidence type="ECO:0000259" key="5">
    <source>
        <dbReference type="Pfam" id="PF01370"/>
    </source>
</evidence>
<organism evidence="6">
    <name type="scientific">viral metagenome</name>
    <dbReference type="NCBI Taxonomy" id="1070528"/>
    <lineage>
        <taxon>unclassified sequences</taxon>
        <taxon>metagenomes</taxon>
        <taxon>organismal metagenomes</taxon>
    </lineage>
</organism>
<dbReference type="CDD" id="cd05239">
    <property type="entry name" value="GDP_FS_SDR_e"/>
    <property type="match status" value="1"/>
</dbReference>
<comment type="similarity">
    <text evidence="1">Belongs to the NAD(P)-dependent epimerase/dehydratase family. Fucose synthase subfamily.</text>
</comment>
<keyword evidence="2" id="KW-0521">NADP</keyword>
<dbReference type="AlphaFoldDB" id="A0A6C0AZ32"/>
<dbReference type="Gene3D" id="3.40.50.720">
    <property type="entry name" value="NAD(P)-binding Rossmann-like Domain"/>
    <property type="match status" value="1"/>
</dbReference>
<keyword evidence="3" id="KW-0560">Oxidoreductase</keyword>
<dbReference type="Gene3D" id="3.90.25.10">
    <property type="entry name" value="UDP-galactose 4-epimerase, domain 1"/>
    <property type="match status" value="1"/>
</dbReference>
<protein>
    <recommendedName>
        <fullName evidence="5">NAD-dependent epimerase/dehydratase domain-containing protein</fullName>
    </recommendedName>
</protein>
<evidence type="ECO:0000256" key="2">
    <source>
        <dbReference type="ARBA" id="ARBA00022857"/>
    </source>
</evidence>
<feature type="domain" description="NAD-dependent epimerase/dehydratase" evidence="5">
    <location>
        <begin position="4"/>
        <end position="223"/>
    </location>
</feature>
<proteinExistence type="inferred from homology"/>
<dbReference type="GO" id="GO:0050577">
    <property type="term" value="F:GDP-L-fucose synthase activity"/>
    <property type="evidence" value="ECO:0007669"/>
    <property type="project" value="TreeGrafter"/>
</dbReference>
<evidence type="ECO:0000256" key="1">
    <source>
        <dbReference type="ARBA" id="ARBA00005959"/>
    </source>
</evidence>
<dbReference type="InterPro" id="IPR028614">
    <property type="entry name" value="GDP_fucose/colitose_synth"/>
</dbReference>
<dbReference type="SUPFAM" id="SSF51735">
    <property type="entry name" value="NAD(P)-binding Rossmann-fold domains"/>
    <property type="match status" value="1"/>
</dbReference>
<dbReference type="HAMAP" id="MF_00956">
    <property type="entry name" value="GDP_fucose_synth"/>
    <property type="match status" value="1"/>
</dbReference>
<keyword evidence="4" id="KW-0413">Isomerase</keyword>
<dbReference type="GO" id="GO:0016853">
    <property type="term" value="F:isomerase activity"/>
    <property type="evidence" value="ECO:0007669"/>
    <property type="project" value="UniProtKB-KW"/>
</dbReference>